<proteinExistence type="inferred from homology"/>
<dbReference type="AlphaFoldDB" id="A0A0V0QAM3"/>
<dbReference type="PROSITE" id="PS51329">
    <property type="entry name" value="C_CAP_COFACTOR_C"/>
    <property type="match status" value="1"/>
</dbReference>
<evidence type="ECO:0000313" key="4">
    <source>
        <dbReference type="Proteomes" id="UP000054937"/>
    </source>
</evidence>
<dbReference type="PANTHER" id="PTHR16052:SF0">
    <property type="entry name" value="TBCC DOMAIN-CONTAINING PROTEIN 1"/>
    <property type="match status" value="1"/>
</dbReference>
<evidence type="ECO:0000313" key="3">
    <source>
        <dbReference type="EMBL" id="KRW99253.1"/>
    </source>
</evidence>
<comment type="similarity">
    <text evidence="1">Belongs to the TBCC family.</text>
</comment>
<dbReference type="InterPro" id="IPR016098">
    <property type="entry name" value="CAP/MinC_C"/>
</dbReference>
<name>A0A0V0QAM3_PSEPJ</name>
<dbReference type="Proteomes" id="UP000054937">
    <property type="component" value="Unassembled WGS sequence"/>
</dbReference>
<dbReference type="Gene3D" id="2.160.20.70">
    <property type="match status" value="1"/>
</dbReference>
<dbReference type="InterPro" id="IPR036223">
    <property type="entry name" value="CAP_C_sf"/>
</dbReference>
<sequence length="544" mass="62413">MQKNLKLSELQNIADKPIYIKRQIFDHSVYPTAPKLSLSNIIQLFQNLNLLSNIDHKISLDHFRENVAKFIPSMNQKDAEIYFLNFKLMVEDDATFVINAVKNNSNSNLQMNLNNPQQSLIIEKQLSADVRGLAKEGLNSQFNEGFRQSSPMSMNFSPLNSPRSKTTRQNQFTSDEEFELHFIKNNLKTILQLIINDPNSENFNLTAQEFNLLSLIFSIPDHNNNQKITLAQYSELYQQSNQRVPFSVIQNYILQQLSLNNDQSISNQLLITGLTKSVMTKDDQSCRNKDIKINSCEDSFIYIDSAIQSVSITNCANTTIFIAGVHKVASISKCENVQISISANFLRIGNTIDSIINYYGSYPPIVFGDCRSITFAPQNANYIEFLERLKQAKIPLMYKSSQNFQNPTILLNNPNINYTLQKPVDFTAFILPNKFLPIHHTLVQTFEQILNPNFQKQLAIIEEKQELKNTNVIIPLIAPNDYREAIINRYKNHNEFQKMIKSQGLTEEEQKHLHSAVQGYFKDWLVTSGQIKPISDLVKLIDQE</sequence>
<comment type="caution">
    <text evidence="3">The sequence shown here is derived from an EMBL/GenBank/DDBJ whole genome shotgun (WGS) entry which is preliminary data.</text>
</comment>
<organism evidence="3 4">
    <name type="scientific">Pseudocohnilembus persalinus</name>
    <name type="common">Ciliate</name>
    <dbReference type="NCBI Taxonomy" id="266149"/>
    <lineage>
        <taxon>Eukaryota</taxon>
        <taxon>Sar</taxon>
        <taxon>Alveolata</taxon>
        <taxon>Ciliophora</taxon>
        <taxon>Intramacronucleata</taxon>
        <taxon>Oligohymenophorea</taxon>
        <taxon>Scuticociliatia</taxon>
        <taxon>Philasterida</taxon>
        <taxon>Pseudocohnilembidae</taxon>
        <taxon>Pseudocohnilembus</taxon>
    </lineage>
</organism>
<dbReference type="PANTHER" id="PTHR16052">
    <property type="entry name" value="TBCC DOMAIN-CONTAINING PROTEIN 1"/>
    <property type="match status" value="1"/>
</dbReference>
<keyword evidence="4" id="KW-1185">Reference proteome</keyword>
<dbReference type="OMA" id="YASTICG"/>
<dbReference type="SUPFAM" id="SSF69340">
    <property type="entry name" value="C-terminal domain of adenylylcyclase associated protein"/>
    <property type="match status" value="1"/>
</dbReference>
<dbReference type="InterPro" id="IPR012945">
    <property type="entry name" value="Tubulin-bd_cofactor_C_dom"/>
</dbReference>
<protein>
    <submittedName>
        <fullName evidence="3">Adenylate cyclase-associated CAP, C-terminal</fullName>
    </submittedName>
</protein>
<reference evidence="3 4" key="1">
    <citation type="journal article" date="2015" name="Sci. Rep.">
        <title>Genome of the facultative scuticociliatosis pathogen Pseudocohnilembus persalinus provides insight into its virulence through horizontal gene transfer.</title>
        <authorList>
            <person name="Xiong J."/>
            <person name="Wang G."/>
            <person name="Cheng J."/>
            <person name="Tian M."/>
            <person name="Pan X."/>
            <person name="Warren A."/>
            <person name="Jiang C."/>
            <person name="Yuan D."/>
            <person name="Miao W."/>
        </authorList>
    </citation>
    <scope>NUCLEOTIDE SEQUENCE [LARGE SCALE GENOMIC DNA]</scope>
    <source>
        <strain evidence="3">36N120E</strain>
    </source>
</reference>
<evidence type="ECO:0000256" key="1">
    <source>
        <dbReference type="ARBA" id="ARBA00008848"/>
    </source>
</evidence>
<dbReference type="EMBL" id="LDAU01000217">
    <property type="protein sequence ID" value="KRW99253.1"/>
    <property type="molecule type" value="Genomic_DNA"/>
</dbReference>
<dbReference type="InParanoid" id="A0A0V0QAM3"/>
<accession>A0A0V0QAM3</accession>
<dbReference type="InterPro" id="IPR017901">
    <property type="entry name" value="C-CAP_CF_C-like"/>
</dbReference>
<dbReference type="InterPro" id="IPR039589">
    <property type="entry name" value="TBCC1"/>
</dbReference>
<gene>
    <name evidence="3" type="ORF">PPERSA_03959</name>
</gene>
<dbReference type="Pfam" id="PF07986">
    <property type="entry name" value="TBCC"/>
    <property type="match status" value="1"/>
</dbReference>
<dbReference type="OrthoDB" id="427777at2759"/>
<evidence type="ECO:0000259" key="2">
    <source>
        <dbReference type="PROSITE" id="PS51329"/>
    </source>
</evidence>
<feature type="domain" description="C-CAP/cofactor C-like" evidence="2">
    <location>
        <begin position="237"/>
        <end position="391"/>
    </location>
</feature>